<dbReference type="EMBL" id="LFZN01000083">
    <property type="protein sequence ID" value="KXS99922.1"/>
    <property type="molecule type" value="Genomic_DNA"/>
</dbReference>
<protein>
    <submittedName>
        <fullName evidence="1">Uncharacterized protein</fullName>
    </submittedName>
</protein>
<proteinExistence type="predicted"/>
<dbReference type="AlphaFoldDB" id="A0A139HBW4"/>
<sequence length="84" mass="9549">MIIVFHVIAPLPEAACHYGSQPPQLPVQKATLRTAELFQKQRSNLYVRTIDGKLQVIVRKDEHTCEHVVPKPPSYLAVYEEVLV</sequence>
<gene>
    <name evidence="1" type="ORF">AC578_926</name>
</gene>
<reference evidence="1 2" key="1">
    <citation type="submission" date="2015-07" db="EMBL/GenBank/DDBJ databases">
        <title>Comparative genomics of the Sigatoka disease complex on banana suggests a link between parallel evolutionary changes in Pseudocercospora fijiensis and Pseudocercospora eumusae and increased virulence on the banana host.</title>
        <authorList>
            <person name="Chang T.-C."/>
            <person name="Salvucci A."/>
            <person name="Crous P.W."/>
            <person name="Stergiopoulos I."/>
        </authorList>
    </citation>
    <scope>NUCLEOTIDE SEQUENCE [LARGE SCALE GENOMIC DNA]</scope>
    <source>
        <strain evidence="1 2">CBS 114824</strain>
    </source>
</reference>
<name>A0A139HBW4_9PEZI</name>
<comment type="caution">
    <text evidence="1">The sequence shown here is derived from an EMBL/GenBank/DDBJ whole genome shotgun (WGS) entry which is preliminary data.</text>
</comment>
<evidence type="ECO:0000313" key="2">
    <source>
        <dbReference type="Proteomes" id="UP000070133"/>
    </source>
</evidence>
<evidence type="ECO:0000313" key="1">
    <source>
        <dbReference type="EMBL" id="KXS99922.1"/>
    </source>
</evidence>
<accession>A0A139HBW4</accession>
<keyword evidence="2" id="KW-1185">Reference proteome</keyword>
<organism evidence="1 2">
    <name type="scientific">Pseudocercospora eumusae</name>
    <dbReference type="NCBI Taxonomy" id="321146"/>
    <lineage>
        <taxon>Eukaryota</taxon>
        <taxon>Fungi</taxon>
        <taxon>Dikarya</taxon>
        <taxon>Ascomycota</taxon>
        <taxon>Pezizomycotina</taxon>
        <taxon>Dothideomycetes</taxon>
        <taxon>Dothideomycetidae</taxon>
        <taxon>Mycosphaerellales</taxon>
        <taxon>Mycosphaerellaceae</taxon>
        <taxon>Pseudocercospora</taxon>
    </lineage>
</organism>
<dbReference type="Proteomes" id="UP000070133">
    <property type="component" value="Unassembled WGS sequence"/>
</dbReference>